<name>A0A9N9EG60_9GLOM</name>
<evidence type="ECO:0000313" key="1">
    <source>
        <dbReference type="EMBL" id="CAG8672561.1"/>
    </source>
</evidence>
<dbReference type="EMBL" id="CAJVPV010012788">
    <property type="protein sequence ID" value="CAG8672561.1"/>
    <property type="molecule type" value="Genomic_DNA"/>
</dbReference>
<sequence length="308" mass="35349">YYEELQRKQARIDSENIQPIYDVQIPPCVVTPPPIHHEHLNIKYFLSSIVYLTIRSESDEETDNDFDADTRDPRNLTLDEYLDGDDVNDEESDQERVFLNDTGAFDNVYYNPENNISVLFASYRLNAQQIAQESSLSIEAQYHEILSLSHILLLQADNFSDLQIQEFSRALFREYIETALDDDLGLGEAEKAIEGSFTKSFQDTTDQKKFEIMRFIFLQLVRNIPINPVNELLSEGTLTVNIISPILRFFFHNATIHPSIWPNTASMSAKVQKLANFDPSRAKQPDMIGSIVNNNKSSYKMMFGEITG</sequence>
<feature type="non-terminal residue" evidence="1">
    <location>
        <position position="1"/>
    </location>
</feature>
<dbReference type="OrthoDB" id="2448606at2759"/>
<organism evidence="1 2">
    <name type="scientific">Acaulospora morrowiae</name>
    <dbReference type="NCBI Taxonomy" id="94023"/>
    <lineage>
        <taxon>Eukaryota</taxon>
        <taxon>Fungi</taxon>
        <taxon>Fungi incertae sedis</taxon>
        <taxon>Mucoromycota</taxon>
        <taxon>Glomeromycotina</taxon>
        <taxon>Glomeromycetes</taxon>
        <taxon>Diversisporales</taxon>
        <taxon>Acaulosporaceae</taxon>
        <taxon>Acaulospora</taxon>
    </lineage>
</organism>
<gene>
    <name evidence="1" type="ORF">AMORRO_LOCUS10883</name>
</gene>
<keyword evidence="2" id="KW-1185">Reference proteome</keyword>
<comment type="caution">
    <text evidence="1">The sequence shown here is derived from an EMBL/GenBank/DDBJ whole genome shotgun (WGS) entry which is preliminary data.</text>
</comment>
<dbReference type="AlphaFoldDB" id="A0A9N9EG60"/>
<accession>A0A9N9EG60</accession>
<evidence type="ECO:0000313" key="2">
    <source>
        <dbReference type="Proteomes" id="UP000789342"/>
    </source>
</evidence>
<dbReference type="Proteomes" id="UP000789342">
    <property type="component" value="Unassembled WGS sequence"/>
</dbReference>
<proteinExistence type="predicted"/>
<reference evidence="1" key="1">
    <citation type="submission" date="2021-06" db="EMBL/GenBank/DDBJ databases">
        <authorList>
            <person name="Kallberg Y."/>
            <person name="Tangrot J."/>
            <person name="Rosling A."/>
        </authorList>
    </citation>
    <scope>NUCLEOTIDE SEQUENCE</scope>
    <source>
        <strain evidence="1">CL551</strain>
    </source>
</reference>
<protein>
    <submittedName>
        <fullName evidence="1">1180_t:CDS:1</fullName>
    </submittedName>
</protein>